<feature type="region of interest" description="Disordered" evidence="1">
    <location>
        <begin position="86"/>
        <end position="142"/>
    </location>
</feature>
<evidence type="ECO:0000313" key="4">
    <source>
        <dbReference type="Proteomes" id="UP000826271"/>
    </source>
</evidence>
<dbReference type="InterPro" id="IPR053353">
    <property type="entry name" value="Plant_LTP_GPI-anchored"/>
</dbReference>
<dbReference type="EMBL" id="WHWC01000014">
    <property type="protein sequence ID" value="KAG8370232.1"/>
    <property type="molecule type" value="Genomic_DNA"/>
</dbReference>
<dbReference type="InterPro" id="IPR016140">
    <property type="entry name" value="Bifunc_inhib/LTP/seed_store"/>
</dbReference>
<dbReference type="InterPro" id="IPR036312">
    <property type="entry name" value="Bifun_inhib/LTP/seed_sf"/>
</dbReference>
<comment type="caution">
    <text evidence="3">The sequence shown here is derived from an EMBL/GenBank/DDBJ whole genome shotgun (WGS) entry which is preliminary data.</text>
</comment>
<evidence type="ECO:0000313" key="3">
    <source>
        <dbReference type="EMBL" id="KAG8370232.1"/>
    </source>
</evidence>
<evidence type="ECO:0000259" key="2">
    <source>
        <dbReference type="Pfam" id="PF14368"/>
    </source>
</evidence>
<dbReference type="Pfam" id="PF14368">
    <property type="entry name" value="LTP_2"/>
    <property type="match status" value="1"/>
</dbReference>
<evidence type="ECO:0000256" key="1">
    <source>
        <dbReference type="SAM" id="MobiDB-lite"/>
    </source>
</evidence>
<organism evidence="3 4">
    <name type="scientific">Buddleja alternifolia</name>
    <dbReference type="NCBI Taxonomy" id="168488"/>
    <lineage>
        <taxon>Eukaryota</taxon>
        <taxon>Viridiplantae</taxon>
        <taxon>Streptophyta</taxon>
        <taxon>Embryophyta</taxon>
        <taxon>Tracheophyta</taxon>
        <taxon>Spermatophyta</taxon>
        <taxon>Magnoliopsida</taxon>
        <taxon>eudicotyledons</taxon>
        <taxon>Gunneridae</taxon>
        <taxon>Pentapetalae</taxon>
        <taxon>asterids</taxon>
        <taxon>lamiids</taxon>
        <taxon>Lamiales</taxon>
        <taxon>Scrophulariaceae</taxon>
        <taxon>Buddlejeae</taxon>
        <taxon>Buddleja</taxon>
    </lineage>
</organism>
<dbReference type="AlphaFoldDB" id="A0AAV6WRQ3"/>
<dbReference type="Gene3D" id="1.10.110.10">
    <property type="entry name" value="Plant lipid-transfer and hydrophobic proteins"/>
    <property type="match status" value="1"/>
</dbReference>
<dbReference type="Proteomes" id="UP000826271">
    <property type="component" value="Unassembled WGS sequence"/>
</dbReference>
<reference evidence="3" key="1">
    <citation type="submission" date="2019-10" db="EMBL/GenBank/DDBJ databases">
        <authorList>
            <person name="Zhang R."/>
            <person name="Pan Y."/>
            <person name="Wang J."/>
            <person name="Ma R."/>
            <person name="Yu S."/>
        </authorList>
    </citation>
    <scope>NUCLEOTIDE SEQUENCE</scope>
    <source>
        <strain evidence="3">LA-IB0</strain>
        <tissue evidence="3">Leaf</tissue>
    </source>
</reference>
<dbReference type="CDD" id="cd00010">
    <property type="entry name" value="AAI_LTSS"/>
    <property type="match status" value="1"/>
</dbReference>
<gene>
    <name evidence="3" type="ORF">BUALT_Bualt14G0095600</name>
</gene>
<dbReference type="PANTHER" id="PTHR35747">
    <property type="entry name" value="BIFUNCTIONAL INHIBITOR/LIPID-TRANSFER PROTEIN/SEED STORAGE 2S ALBUMIN SUPERFAMILY PROTEIN"/>
    <property type="match status" value="1"/>
</dbReference>
<keyword evidence="4" id="KW-1185">Reference proteome</keyword>
<protein>
    <recommendedName>
        <fullName evidence="2">Bifunctional inhibitor/plant lipid transfer protein/seed storage helical domain-containing protein</fullName>
    </recommendedName>
</protein>
<feature type="domain" description="Bifunctional inhibitor/plant lipid transfer protein/seed storage helical" evidence="2">
    <location>
        <begin position="2"/>
        <end position="69"/>
    </location>
</feature>
<sequence>MCLPYVADSPNNLTNSPPPQCCDDVSAAFSSGAAFCLCYFVRRPNIFGFPLNSTKLLSLTSVCPMNDRSSDANFSLETLCSGSAALPPLQSITDPSDSKPPNFGGDSPPPPPFIDSPQEEPTGGSLTPEPADELPAKPNLSTIPPITSYATRRIYKLCWALLSFPLYVVTSV</sequence>
<name>A0AAV6WRQ3_9LAMI</name>
<dbReference type="SUPFAM" id="SSF47699">
    <property type="entry name" value="Bifunctional inhibitor/lipid-transfer protein/seed storage 2S albumin"/>
    <property type="match status" value="1"/>
</dbReference>
<dbReference type="PANTHER" id="PTHR35747:SF2">
    <property type="entry name" value="NON-SPECIFIC LIPID TRANSFER PROTEIN GPI-ANCHORED 25"/>
    <property type="match status" value="1"/>
</dbReference>
<accession>A0AAV6WRQ3</accession>
<proteinExistence type="predicted"/>